<gene>
    <name evidence="1" type="ORF">FC20_GL000212</name>
</gene>
<dbReference type="AlphaFoldDB" id="K0NUU5"/>
<accession>K0NUU5</accession>
<sequence length="384" mass="44106">MKLDVKHMDFYWEDWGRFGTLAGLDQATVLDIMDDYYNSKKKVADIWVEYGLAGNNRLSREFPPQLLSEKCPYDGHRLIRFMPARNQDPEDYVKKCPKCGHEPYYGDECECAGCRQKRQAMLDDKQQRIREYYLALRPKRKVKFDQLSPVDQLYLAAMYFLPGGEDDLLVEGDTFWFLTPSENWTGQIVKDFVERQILVVDPDSPAEAFSSYPPYQFDLLSVNYRINVNLGSKGTSLFEKMDWTGLKKDKEACLDIWRKLNYWECLNSVPYIANGDENVDFGFYVTVNVLLKRLVEERSLKEAKAVVVQAAKLAKLRKSQGLDELDDFLEELADLVDGKTALDPDAVAAVRSKATVLQIVFSQEVLAPKVDFFEVVPSTDLIAD</sequence>
<protein>
    <submittedName>
        <fullName evidence="1">Uncharacterized protein</fullName>
    </submittedName>
</protein>
<name>K0NUU5_9LACO</name>
<dbReference type="Proteomes" id="UP000051074">
    <property type="component" value="Unassembled WGS sequence"/>
</dbReference>
<dbReference type="RefSeq" id="WP_008460254.1">
    <property type="nucleotide sequence ID" value="NZ_CAMA01000031.1"/>
</dbReference>
<evidence type="ECO:0000313" key="2">
    <source>
        <dbReference type="Proteomes" id="UP000051074"/>
    </source>
</evidence>
<keyword evidence="2" id="KW-1185">Reference proteome</keyword>
<proteinExistence type="predicted"/>
<dbReference type="EMBL" id="AZDU01000110">
    <property type="protein sequence ID" value="KRK96820.1"/>
    <property type="molecule type" value="Genomic_DNA"/>
</dbReference>
<reference evidence="1 2" key="1">
    <citation type="journal article" date="2015" name="Genome Announc.">
        <title>Expanding the biotechnology potential of lactobacilli through comparative genomics of 213 strains and associated genera.</title>
        <authorList>
            <person name="Sun Z."/>
            <person name="Harris H.M."/>
            <person name="McCann A."/>
            <person name="Guo C."/>
            <person name="Argimon S."/>
            <person name="Zhang W."/>
            <person name="Yang X."/>
            <person name="Jeffery I.B."/>
            <person name="Cooney J.C."/>
            <person name="Kagawa T.F."/>
            <person name="Liu W."/>
            <person name="Song Y."/>
            <person name="Salvetti E."/>
            <person name="Wrobel A."/>
            <person name="Rasinkangas P."/>
            <person name="Parkhill J."/>
            <person name="Rea M.C."/>
            <person name="O'Sullivan O."/>
            <person name="Ritari J."/>
            <person name="Douillard F.P."/>
            <person name="Paul Ross R."/>
            <person name="Yang R."/>
            <person name="Briner A.E."/>
            <person name="Felis G.E."/>
            <person name="de Vos W.M."/>
            <person name="Barrangou R."/>
            <person name="Klaenhammer T.R."/>
            <person name="Caufield P.W."/>
            <person name="Cui Y."/>
            <person name="Zhang H."/>
            <person name="O'Toole P.W."/>
        </authorList>
    </citation>
    <scope>NUCLEOTIDE SEQUENCE [LARGE SCALE GENOMIC DNA]</scope>
    <source>
        <strain evidence="1 2">DSM 19284</strain>
    </source>
</reference>
<comment type="caution">
    <text evidence="1">The sequence shown here is derived from an EMBL/GenBank/DDBJ whole genome shotgun (WGS) entry which is preliminary data.</text>
</comment>
<dbReference type="eggNOG" id="ENOG502ZBJB">
    <property type="taxonomic scope" value="Bacteria"/>
</dbReference>
<organism evidence="1 2">
    <name type="scientific">Lactobacillus equicursoris DSM 19284 = JCM 14600 = CIP 110162</name>
    <dbReference type="NCBI Taxonomy" id="1293597"/>
    <lineage>
        <taxon>Bacteria</taxon>
        <taxon>Bacillati</taxon>
        <taxon>Bacillota</taxon>
        <taxon>Bacilli</taxon>
        <taxon>Lactobacillales</taxon>
        <taxon>Lactobacillaceae</taxon>
        <taxon>Lactobacillus</taxon>
    </lineage>
</organism>
<evidence type="ECO:0000313" key="1">
    <source>
        <dbReference type="EMBL" id="KRK96820.1"/>
    </source>
</evidence>
<dbReference type="PATRIC" id="fig|1293597.4.peg.224"/>